<protein>
    <submittedName>
        <fullName evidence="1">Uncharacterized protein</fullName>
    </submittedName>
</protein>
<comment type="caution">
    <text evidence="1">The sequence shown here is derived from an EMBL/GenBank/DDBJ whole genome shotgun (WGS) entry which is preliminary data.</text>
</comment>
<organism evidence="1 2">
    <name type="scientific">Penicillium cf. viridicatum</name>
    <dbReference type="NCBI Taxonomy" id="2972119"/>
    <lineage>
        <taxon>Eukaryota</taxon>
        <taxon>Fungi</taxon>
        <taxon>Dikarya</taxon>
        <taxon>Ascomycota</taxon>
        <taxon>Pezizomycotina</taxon>
        <taxon>Eurotiomycetes</taxon>
        <taxon>Eurotiomycetidae</taxon>
        <taxon>Eurotiales</taxon>
        <taxon>Aspergillaceae</taxon>
        <taxon>Penicillium</taxon>
    </lineage>
</organism>
<dbReference type="OrthoDB" id="4365070at2759"/>
<sequence length="141" mass="16864">RLLKAKKLVAENEERLRDLGQFTRGSRINRESYPKKYFAYYPRRDIKTSVYTLLYLLRVLEEKGAFYLLLRKEKEGKPQRFDIESLPRRPRTTSYLRGVEKIIKRPYIGIDRDPRLEGSLILLSRTFINKFNVILRPSVNK</sequence>
<reference evidence="1" key="1">
    <citation type="submission" date="2022-11" db="EMBL/GenBank/DDBJ databases">
        <authorList>
            <person name="Petersen C."/>
        </authorList>
    </citation>
    <scope>NUCLEOTIDE SEQUENCE</scope>
    <source>
        <strain evidence="1">IBT 20477</strain>
    </source>
</reference>
<name>A0A9W9MXR2_9EURO</name>
<proteinExistence type="predicted"/>
<feature type="non-terminal residue" evidence="1">
    <location>
        <position position="141"/>
    </location>
</feature>
<evidence type="ECO:0000313" key="1">
    <source>
        <dbReference type="EMBL" id="KAJ5209446.1"/>
    </source>
</evidence>
<gene>
    <name evidence="1" type="ORF">N7449_003825</name>
</gene>
<dbReference type="EMBL" id="JAPQKQ010000002">
    <property type="protein sequence ID" value="KAJ5209446.1"/>
    <property type="molecule type" value="Genomic_DNA"/>
</dbReference>
<reference evidence="1" key="2">
    <citation type="journal article" date="2023" name="IMA Fungus">
        <title>Comparative genomic study of the Penicillium genus elucidates a diverse pangenome and 15 lateral gene transfer events.</title>
        <authorList>
            <person name="Petersen C."/>
            <person name="Sorensen T."/>
            <person name="Nielsen M.R."/>
            <person name="Sondergaard T.E."/>
            <person name="Sorensen J.L."/>
            <person name="Fitzpatrick D.A."/>
            <person name="Frisvad J.C."/>
            <person name="Nielsen K.L."/>
        </authorList>
    </citation>
    <scope>NUCLEOTIDE SEQUENCE</scope>
    <source>
        <strain evidence="1">IBT 20477</strain>
    </source>
</reference>
<dbReference type="AlphaFoldDB" id="A0A9W9MXR2"/>
<evidence type="ECO:0000313" key="2">
    <source>
        <dbReference type="Proteomes" id="UP001150942"/>
    </source>
</evidence>
<accession>A0A9W9MXR2</accession>
<keyword evidence="2" id="KW-1185">Reference proteome</keyword>
<dbReference type="Proteomes" id="UP001150942">
    <property type="component" value="Unassembled WGS sequence"/>
</dbReference>